<gene>
    <name evidence="2" type="ORF">DLAC_10545</name>
</gene>
<evidence type="ECO:0000256" key="1">
    <source>
        <dbReference type="SAM" id="MobiDB-lite"/>
    </source>
</evidence>
<dbReference type="OrthoDB" id="21073at2759"/>
<sequence>MSTDNINNTKPTSFNIDIPKEVLKKDNLEKELKEIQVSDDSAFEIYLKFNTIPKSTLYPGPLSFNKFDGAIQISERNTKYYYLERKNNSTLRELKDKILDHDFILFHGTGSSGKTTQIFTIIDHLSKIGLFPIYVTLKDFCSFKSIEGFCNQFLIAINYAIGKMNHFTNAFTIFDKNNEISQQIFKNSDVVLFIDEFDILLDAPPEVISSILGIFRNWKQNNTKKFIKSLVAIGSFNILKIDSHQYSPFNVVEQVAAQDFTHQDVTEFFNIYQRIKSCTVDSKVVDCIFTLTNGHPGLVNVCGRVIDKDINSITISIDKWNKFASSKLLHGLSFYPTVDRMMSSINTQTDLCKETLIHYVKIFPQFLDIDGELNKETQYLISMGFLRYKSEPVAGSFKVVSCSLQSLLIKYCILDQIYTIHHRQRPSDVFPINNGIIDIFTVVKTLTPTFNYSPENLTNNYFRGFGNGPKRDSLVPAALFYHFELVTTIKNWKPHVDIHPNVRPGLNAKDRDDIVLECMSKKYVLEIVAHTSFKDVENHIKRGSRYKTSIGATEVWVIHYTARKQKENSKYPPSIPGVGVIHIWHNSKFNDFDFVCYQPLPDKEQIMTDVGGNEEEYEDTFEEEMDYEDEE</sequence>
<dbReference type="OMA" id="WVINITA"/>
<dbReference type="Proteomes" id="UP000076078">
    <property type="component" value="Unassembled WGS sequence"/>
</dbReference>
<dbReference type="Gene3D" id="3.40.50.300">
    <property type="entry name" value="P-loop containing nucleotide triphosphate hydrolases"/>
    <property type="match status" value="1"/>
</dbReference>
<keyword evidence="3" id="KW-1185">Reference proteome</keyword>
<dbReference type="AlphaFoldDB" id="A0A151Z4S3"/>
<protein>
    <submittedName>
        <fullName evidence="2">Uncharacterized protein</fullName>
    </submittedName>
</protein>
<dbReference type="Pfam" id="PF14516">
    <property type="entry name" value="AAA_35"/>
    <property type="match status" value="1"/>
</dbReference>
<name>A0A151Z4S3_TIELA</name>
<comment type="caution">
    <text evidence="2">The sequence shown here is derived from an EMBL/GenBank/DDBJ whole genome shotgun (WGS) entry which is preliminary data.</text>
</comment>
<dbReference type="EMBL" id="LODT01000046">
    <property type="protein sequence ID" value="KYQ88956.1"/>
    <property type="molecule type" value="Genomic_DNA"/>
</dbReference>
<feature type="region of interest" description="Disordered" evidence="1">
    <location>
        <begin position="610"/>
        <end position="631"/>
    </location>
</feature>
<accession>A0A151Z4S3</accession>
<reference evidence="2 3" key="1">
    <citation type="submission" date="2015-12" db="EMBL/GenBank/DDBJ databases">
        <title>Dictyostelia acquired genes for synthesis and detection of signals that induce cell-type specialization by lateral gene transfer from prokaryotes.</title>
        <authorList>
            <person name="Gloeckner G."/>
            <person name="Schaap P."/>
        </authorList>
    </citation>
    <scope>NUCLEOTIDE SEQUENCE [LARGE SCALE GENOMIC DNA]</scope>
    <source>
        <strain evidence="2 3">TK</strain>
    </source>
</reference>
<feature type="compositionally biased region" description="Acidic residues" evidence="1">
    <location>
        <begin position="612"/>
        <end position="631"/>
    </location>
</feature>
<dbReference type="InterPro" id="IPR027417">
    <property type="entry name" value="P-loop_NTPase"/>
</dbReference>
<dbReference type="STRING" id="361077.A0A151Z4S3"/>
<evidence type="ECO:0000313" key="3">
    <source>
        <dbReference type="Proteomes" id="UP000076078"/>
    </source>
</evidence>
<evidence type="ECO:0000313" key="2">
    <source>
        <dbReference type="EMBL" id="KYQ88956.1"/>
    </source>
</evidence>
<dbReference type="SUPFAM" id="SSF52540">
    <property type="entry name" value="P-loop containing nucleoside triphosphate hydrolases"/>
    <property type="match status" value="1"/>
</dbReference>
<organism evidence="2 3">
    <name type="scientific">Tieghemostelium lacteum</name>
    <name type="common">Slime mold</name>
    <name type="synonym">Dictyostelium lacteum</name>
    <dbReference type="NCBI Taxonomy" id="361077"/>
    <lineage>
        <taxon>Eukaryota</taxon>
        <taxon>Amoebozoa</taxon>
        <taxon>Evosea</taxon>
        <taxon>Eumycetozoa</taxon>
        <taxon>Dictyostelia</taxon>
        <taxon>Dictyosteliales</taxon>
        <taxon>Raperosteliaceae</taxon>
        <taxon>Tieghemostelium</taxon>
    </lineage>
</organism>
<dbReference type="InParanoid" id="A0A151Z4S3"/>
<proteinExistence type="predicted"/>